<dbReference type="PANTHER" id="PTHR42881">
    <property type="entry name" value="PROLYL ENDOPEPTIDASE"/>
    <property type="match status" value="1"/>
</dbReference>
<dbReference type="GO" id="GO:0004252">
    <property type="term" value="F:serine-type endopeptidase activity"/>
    <property type="evidence" value="ECO:0007669"/>
    <property type="project" value="UniProtKB-UniRule"/>
</dbReference>
<sequence>MVQTLARRGDIAVPDPYSWLESDTNETDKWTTAQEQFTRAFLDKNPLLDRLENVFRESNNFAKFSAPKLYDDGRWYWFYNSGLVPQTAMYRSIDSKLPDFANVKGSGGDIFFDPNALSSDGTASLATFRMSNCGKYFAYGISYSGSDCMTIYVRSSDSPLTKEVDMTNDIGRFPEEIKFVKFSSITWTPGSKGFFYQRYPGKNGADASSVITTDEDLDAMIYYHRLGTSQAEDVLVYQDKENREWMFSIEITEDDRYLILYLLKDSARQNLLWIADYDANNIGTNIGWRKVVNKFEAEYDPVANKGSVFYIRTNKLAPQYKVITIDIAKGNETRDLIPESEAYLSSVLCVNKDYFAITYKRNVKDELYVYSHQGKQLTRLAEDFVGAISVSGREKQSWFFTTMHGFTSPGTIGRYDFATPEGQRWSILRSMELNGLDANDFEAQQVDLFPGLTVWFDSKDGTKVPMFVVRHKSTKFDGTAPALQYGYGGFSISINPFFSATILTFLQKYGAILAVPNIRGGVTPVPIRPRQGNCFDDFIAATEYLVKNKYAAPGKVTINGGSNGGLLVSACVNRAPAGTFGCAIAEVGVHDLLKFHKFTIGKAWTSDYGNPDDPLDFDFISLLSPLHNIPTDKVFPPYLLLTADRKSFLLFLAAMLQHLLPHNPSPLLIRVDKKAGHGAGKSTQQMFVISHSI</sequence>
<dbReference type="Gene3D" id="3.40.50.1820">
    <property type="entry name" value="alpha/beta hydrolase"/>
    <property type="match status" value="1"/>
</dbReference>
<comment type="catalytic activity">
    <reaction evidence="1">
        <text>Hydrolysis of Pro-|-Xaa &gt;&gt; Ala-|-Xaa in oligopeptides.</text>
        <dbReference type="EC" id="3.4.21.26"/>
    </reaction>
</comment>
<dbReference type="Proteomes" id="UP001148786">
    <property type="component" value="Unassembled WGS sequence"/>
</dbReference>
<feature type="domain" description="Peptidase S9A N-terminal" evidence="9">
    <location>
        <begin position="12"/>
        <end position="423"/>
    </location>
</feature>
<comment type="caution">
    <text evidence="10">The sequence shown here is derived from an EMBL/GenBank/DDBJ whole genome shotgun (WGS) entry which is preliminary data.</text>
</comment>
<dbReference type="SUPFAM" id="SSF50993">
    <property type="entry name" value="Peptidase/esterase 'gauge' domain"/>
    <property type="match status" value="1"/>
</dbReference>
<dbReference type="Pfam" id="PF00326">
    <property type="entry name" value="Peptidase_S9"/>
    <property type="match status" value="1"/>
</dbReference>
<dbReference type="InterPro" id="IPR002470">
    <property type="entry name" value="Peptidase_S9A"/>
</dbReference>
<proteinExistence type="inferred from homology"/>
<dbReference type="GO" id="GO:0005829">
    <property type="term" value="C:cytosol"/>
    <property type="evidence" value="ECO:0007669"/>
    <property type="project" value="TreeGrafter"/>
</dbReference>
<dbReference type="Pfam" id="PF02897">
    <property type="entry name" value="Peptidase_S9_N"/>
    <property type="match status" value="1"/>
</dbReference>
<evidence type="ECO:0000256" key="3">
    <source>
        <dbReference type="ARBA" id="ARBA00011245"/>
    </source>
</evidence>
<keyword evidence="6 7" id="KW-0720">Serine protease</keyword>
<comment type="similarity">
    <text evidence="2 7">Belongs to the peptidase S9A family.</text>
</comment>
<accession>A0A9W8MQX9</accession>
<dbReference type="SUPFAM" id="SSF53474">
    <property type="entry name" value="alpha/beta-Hydrolases"/>
    <property type="match status" value="1"/>
</dbReference>
<gene>
    <name evidence="10" type="ORF">NLJ89_g10419</name>
</gene>
<dbReference type="EC" id="3.4.21.-" evidence="7"/>
<evidence type="ECO:0000313" key="11">
    <source>
        <dbReference type="Proteomes" id="UP001148786"/>
    </source>
</evidence>
<keyword evidence="11" id="KW-1185">Reference proteome</keyword>
<dbReference type="GO" id="GO:0006508">
    <property type="term" value="P:proteolysis"/>
    <property type="evidence" value="ECO:0007669"/>
    <property type="project" value="UniProtKB-KW"/>
</dbReference>
<evidence type="ECO:0000256" key="1">
    <source>
        <dbReference type="ARBA" id="ARBA00001070"/>
    </source>
</evidence>
<dbReference type="AlphaFoldDB" id="A0A9W8MQX9"/>
<name>A0A9W8MQX9_9AGAR</name>
<evidence type="ECO:0000256" key="7">
    <source>
        <dbReference type="RuleBase" id="RU368024"/>
    </source>
</evidence>
<keyword evidence="5 7" id="KW-0378">Hydrolase</keyword>
<dbReference type="GO" id="GO:0070012">
    <property type="term" value="F:oligopeptidase activity"/>
    <property type="evidence" value="ECO:0007669"/>
    <property type="project" value="TreeGrafter"/>
</dbReference>
<dbReference type="InterPro" id="IPR029058">
    <property type="entry name" value="AB_hydrolase_fold"/>
</dbReference>
<reference evidence="10" key="1">
    <citation type="submission" date="2022-07" db="EMBL/GenBank/DDBJ databases">
        <title>Genome Sequence of Agrocybe chaxingu.</title>
        <authorList>
            <person name="Buettner E."/>
        </authorList>
    </citation>
    <scope>NUCLEOTIDE SEQUENCE</scope>
    <source>
        <strain evidence="10">MP-N11</strain>
    </source>
</reference>
<dbReference type="PRINTS" id="PR00862">
    <property type="entry name" value="PROLIGOPTASE"/>
</dbReference>
<evidence type="ECO:0000256" key="4">
    <source>
        <dbReference type="ARBA" id="ARBA00022670"/>
    </source>
</evidence>
<dbReference type="OrthoDB" id="248387at2759"/>
<evidence type="ECO:0000313" key="10">
    <source>
        <dbReference type="EMBL" id="KAJ3496917.1"/>
    </source>
</evidence>
<protein>
    <recommendedName>
        <fullName evidence="7">Prolyl endopeptidase</fullName>
        <ecNumber evidence="7">3.4.21.-</ecNumber>
    </recommendedName>
</protein>
<dbReference type="InterPro" id="IPR051167">
    <property type="entry name" value="Prolyl_oligopep/macrocyclase"/>
</dbReference>
<evidence type="ECO:0000256" key="5">
    <source>
        <dbReference type="ARBA" id="ARBA00022801"/>
    </source>
</evidence>
<evidence type="ECO:0000256" key="2">
    <source>
        <dbReference type="ARBA" id="ARBA00005228"/>
    </source>
</evidence>
<dbReference type="InterPro" id="IPR023302">
    <property type="entry name" value="Pept_S9A_N"/>
</dbReference>
<organism evidence="10 11">
    <name type="scientific">Agrocybe chaxingu</name>
    <dbReference type="NCBI Taxonomy" id="84603"/>
    <lineage>
        <taxon>Eukaryota</taxon>
        <taxon>Fungi</taxon>
        <taxon>Dikarya</taxon>
        <taxon>Basidiomycota</taxon>
        <taxon>Agaricomycotina</taxon>
        <taxon>Agaricomycetes</taxon>
        <taxon>Agaricomycetidae</taxon>
        <taxon>Agaricales</taxon>
        <taxon>Agaricineae</taxon>
        <taxon>Strophariaceae</taxon>
        <taxon>Agrocybe</taxon>
    </lineage>
</organism>
<feature type="domain" description="Peptidase S9 prolyl oligopeptidase catalytic" evidence="8">
    <location>
        <begin position="501"/>
        <end position="686"/>
    </location>
</feature>
<dbReference type="Gene3D" id="2.130.10.120">
    <property type="entry name" value="Prolyl oligopeptidase, N-terminal domain"/>
    <property type="match status" value="1"/>
</dbReference>
<dbReference type="PANTHER" id="PTHR42881:SF2">
    <property type="entry name" value="PROLYL ENDOPEPTIDASE"/>
    <property type="match status" value="1"/>
</dbReference>
<dbReference type="EMBL" id="JANKHO010001903">
    <property type="protein sequence ID" value="KAJ3496917.1"/>
    <property type="molecule type" value="Genomic_DNA"/>
</dbReference>
<keyword evidence="4 7" id="KW-0645">Protease</keyword>
<evidence type="ECO:0000256" key="6">
    <source>
        <dbReference type="ARBA" id="ARBA00022825"/>
    </source>
</evidence>
<dbReference type="PROSITE" id="PS00708">
    <property type="entry name" value="PRO_ENDOPEP_SER"/>
    <property type="match status" value="1"/>
</dbReference>
<dbReference type="InterPro" id="IPR001375">
    <property type="entry name" value="Peptidase_S9_cat"/>
</dbReference>
<comment type="subunit">
    <text evidence="3">Monomer.</text>
</comment>
<dbReference type="InterPro" id="IPR002471">
    <property type="entry name" value="Pept_S9_AS"/>
</dbReference>
<evidence type="ECO:0000259" key="9">
    <source>
        <dbReference type="Pfam" id="PF02897"/>
    </source>
</evidence>
<evidence type="ECO:0000259" key="8">
    <source>
        <dbReference type="Pfam" id="PF00326"/>
    </source>
</evidence>